<protein>
    <recommendedName>
        <fullName evidence="3">Tetratricopeptide repeat protein</fullName>
    </recommendedName>
</protein>
<dbReference type="InterPro" id="IPR011990">
    <property type="entry name" value="TPR-like_helical_dom_sf"/>
</dbReference>
<sequence length="219" mass="23848">MRESQARRLYWRASKLEQRGDFSAARASFDRVLQSGDAYGPLAGLALGRMLLARGDLDGARAAFERTLAYSVAPPGPEPGEGNWAYKAAFGLEAVYEHQEDWNGARAARERAETLMRAYARAKGAEGLHPAAFELERGTALESFRQLVMAEQALRRSLAQDHPHFSAQAAYALARLLADQDDIEGALAAYEKVVAFEHPSLSASARAQADQLRGRTAGA</sequence>
<comment type="caution">
    <text evidence="1">The sequence shown here is derived from an EMBL/GenBank/DDBJ whole genome shotgun (WGS) entry which is preliminary data.</text>
</comment>
<dbReference type="EMBL" id="JBHRWO010000012">
    <property type="protein sequence ID" value="MFC3494032.1"/>
    <property type="molecule type" value="Genomic_DNA"/>
</dbReference>
<dbReference type="SUPFAM" id="SSF48452">
    <property type="entry name" value="TPR-like"/>
    <property type="match status" value="1"/>
</dbReference>
<accession>A0ABV7Q2E4</accession>
<organism evidence="1 2">
    <name type="scientific">Glycomyces rhizosphaerae</name>
    <dbReference type="NCBI Taxonomy" id="2054422"/>
    <lineage>
        <taxon>Bacteria</taxon>
        <taxon>Bacillati</taxon>
        <taxon>Actinomycetota</taxon>
        <taxon>Actinomycetes</taxon>
        <taxon>Glycomycetales</taxon>
        <taxon>Glycomycetaceae</taxon>
        <taxon>Glycomyces</taxon>
    </lineage>
</organism>
<dbReference type="RefSeq" id="WP_387977418.1">
    <property type="nucleotide sequence ID" value="NZ_JBHRWO010000012.1"/>
</dbReference>
<name>A0ABV7Q2E4_9ACTN</name>
<reference evidence="2" key="1">
    <citation type="journal article" date="2019" name="Int. J. Syst. Evol. Microbiol.">
        <title>The Global Catalogue of Microorganisms (GCM) 10K type strain sequencing project: providing services to taxonomists for standard genome sequencing and annotation.</title>
        <authorList>
            <consortium name="The Broad Institute Genomics Platform"/>
            <consortium name="The Broad Institute Genome Sequencing Center for Infectious Disease"/>
            <person name="Wu L."/>
            <person name="Ma J."/>
        </authorList>
    </citation>
    <scope>NUCLEOTIDE SEQUENCE [LARGE SCALE GENOMIC DNA]</scope>
    <source>
        <strain evidence="2">CGMCC 4.7396</strain>
    </source>
</reference>
<dbReference type="Gene3D" id="1.25.40.10">
    <property type="entry name" value="Tetratricopeptide repeat domain"/>
    <property type="match status" value="2"/>
</dbReference>
<evidence type="ECO:0000313" key="1">
    <source>
        <dbReference type="EMBL" id="MFC3494032.1"/>
    </source>
</evidence>
<gene>
    <name evidence="1" type="ORF">ACFO8M_16245</name>
</gene>
<dbReference type="Proteomes" id="UP001595712">
    <property type="component" value="Unassembled WGS sequence"/>
</dbReference>
<proteinExistence type="predicted"/>
<evidence type="ECO:0008006" key="3">
    <source>
        <dbReference type="Google" id="ProtNLM"/>
    </source>
</evidence>
<evidence type="ECO:0000313" key="2">
    <source>
        <dbReference type="Proteomes" id="UP001595712"/>
    </source>
</evidence>
<keyword evidence="2" id="KW-1185">Reference proteome</keyword>